<keyword evidence="3" id="KW-1185">Reference proteome</keyword>
<feature type="compositionally biased region" description="Low complexity" evidence="1">
    <location>
        <begin position="1"/>
        <end position="14"/>
    </location>
</feature>
<evidence type="ECO:0000313" key="3">
    <source>
        <dbReference type="Proteomes" id="UP000266841"/>
    </source>
</evidence>
<organism evidence="2 3">
    <name type="scientific">Thalassiosira oceanica</name>
    <name type="common">Marine diatom</name>
    <dbReference type="NCBI Taxonomy" id="159749"/>
    <lineage>
        <taxon>Eukaryota</taxon>
        <taxon>Sar</taxon>
        <taxon>Stramenopiles</taxon>
        <taxon>Ochrophyta</taxon>
        <taxon>Bacillariophyta</taxon>
        <taxon>Coscinodiscophyceae</taxon>
        <taxon>Thalassiosirophycidae</taxon>
        <taxon>Thalassiosirales</taxon>
        <taxon>Thalassiosiraceae</taxon>
        <taxon>Thalassiosira</taxon>
    </lineage>
</organism>
<accession>K0SZF5</accession>
<feature type="region of interest" description="Disordered" evidence="1">
    <location>
        <begin position="171"/>
        <end position="220"/>
    </location>
</feature>
<comment type="caution">
    <text evidence="2">The sequence shown here is derived from an EMBL/GenBank/DDBJ whole genome shotgun (WGS) entry which is preliminary data.</text>
</comment>
<feature type="region of interest" description="Disordered" evidence="1">
    <location>
        <begin position="1"/>
        <end position="30"/>
    </location>
</feature>
<feature type="compositionally biased region" description="Polar residues" evidence="1">
    <location>
        <begin position="187"/>
        <end position="196"/>
    </location>
</feature>
<dbReference type="EMBL" id="AGNL01008014">
    <property type="protein sequence ID" value="EJK70815.1"/>
    <property type="molecule type" value="Genomic_DNA"/>
</dbReference>
<evidence type="ECO:0000313" key="2">
    <source>
        <dbReference type="EMBL" id="EJK70815.1"/>
    </source>
</evidence>
<protein>
    <submittedName>
        <fullName evidence="2">Uncharacterized protein</fullName>
    </submittedName>
</protein>
<gene>
    <name evidence="2" type="ORF">THAOC_07797</name>
</gene>
<dbReference type="Proteomes" id="UP000266841">
    <property type="component" value="Unassembled WGS sequence"/>
</dbReference>
<name>K0SZF5_THAOC</name>
<sequence>MPPKRSSGSSSSKPQAKKKKKEQRTLTGLFGTGGSVDSEVAVLNKLHEGKRLLIPASGVYSSESDIPPAEKKYLFVYSFGKIHPGGDKATLKSKYIEEGGSQWVNYADTATEDADIDSELINYDYKKNLAKTRDTTLTSARLTRQRGGTKSNQEFLIFMAPSSLCPSTPCRMSTATDLPPVRPRTVTKLSTSTSAKPSPLPVSCGDSNPQESNDVMFKPA</sequence>
<evidence type="ECO:0000256" key="1">
    <source>
        <dbReference type="SAM" id="MobiDB-lite"/>
    </source>
</evidence>
<reference evidence="2 3" key="1">
    <citation type="journal article" date="2012" name="Genome Biol.">
        <title>Genome and low-iron response of an oceanic diatom adapted to chronic iron limitation.</title>
        <authorList>
            <person name="Lommer M."/>
            <person name="Specht M."/>
            <person name="Roy A.S."/>
            <person name="Kraemer L."/>
            <person name="Andreson R."/>
            <person name="Gutowska M.A."/>
            <person name="Wolf J."/>
            <person name="Bergner S.V."/>
            <person name="Schilhabel M.B."/>
            <person name="Klostermeier U.C."/>
            <person name="Beiko R.G."/>
            <person name="Rosenstiel P."/>
            <person name="Hippler M."/>
            <person name="Laroche J."/>
        </authorList>
    </citation>
    <scope>NUCLEOTIDE SEQUENCE [LARGE SCALE GENOMIC DNA]</scope>
    <source>
        <strain evidence="2 3">CCMP1005</strain>
    </source>
</reference>
<proteinExistence type="predicted"/>
<dbReference type="AlphaFoldDB" id="K0SZF5"/>